<dbReference type="VEuPathDB" id="FungiDB:BO97DRAFT_420794"/>
<proteinExistence type="predicted"/>
<dbReference type="OrthoDB" id="3559235at2759"/>
<sequence>MVYVAVSVLGLIEASISLIGQLHDAYKRQKEHANFLEGYEEELKSAKGIIQVVADEADLQTAEMSSQLVRMEALVQKLVGLLRSLSSENKSVARQFFHQLTQGSKDEKALSGLVDQIYRAKTDLIVLAQVAGVGLVRTTDNSIAANTEIIHRVDRHIQEVLGEGRGLKVGTLIGEDAKAGSSETREVPLSREDVAAMMGAQPGTERIIENNLTQQQALQINGPVGEDRWKSISRLVFRTEQGDRSEYPGKLSGVVLDVLSPSGESFDQGSSMTNNNGQSFMDQARNMMGNNNNNNNQGIMDQPRNKANETMNQAGNMMGRTQDSAKDTLSETESKADH</sequence>
<evidence type="ECO:0000313" key="3">
    <source>
        <dbReference type="Proteomes" id="UP000248961"/>
    </source>
</evidence>
<dbReference type="Proteomes" id="UP000248961">
    <property type="component" value="Unassembled WGS sequence"/>
</dbReference>
<dbReference type="RefSeq" id="XP_025555647.1">
    <property type="nucleotide sequence ID" value="XM_025696679.1"/>
</dbReference>
<feature type="compositionally biased region" description="Basic and acidic residues" evidence="1">
    <location>
        <begin position="323"/>
        <end position="338"/>
    </location>
</feature>
<evidence type="ECO:0000313" key="2">
    <source>
        <dbReference type="EMBL" id="RAL16493.1"/>
    </source>
</evidence>
<protein>
    <submittedName>
        <fullName evidence="2">Uncharacterized protein</fullName>
    </submittedName>
</protein>
<dbReference type="AlphaFoldDB" id="A0A395IBI9"/>
<organism evidence="2 3">
    <name type="scientific">Aspergillus homomorphus (strain CBS 101889)</name>
    <dbReference type="NCBI Taxonomy" id="1450537"/>
    <lineage>
        <taxon>Eukaryota</taxon>
        <taxon>Fungi</taxon>
        <taxon>Dikarya</taxon>
        <taxon>Ascomycota</taxon>
        <taxon>Pezizomycotina</taxon>
        <taxon>Eurotiomycetes</taxon>
        <taxon>Eurotiomycetidae</taxon>
        <taxon>Eurotiales</taxon>
        <taxon>Aspergillaceae</taxon>
        <taxon>Aspergillus</taxon>
        <taxon>Aspergillus subgen. Circumdati</taxon>
    </lineage>
</organism>
<feature type="region of interest" description="Disordered" evidence="1">
    <location>
        <begin position="290"/>
        <end position="338"/>
    </location>
</feature>
<accession>A0A395IBI9</accession>
<name>A0A395IBI9_ASPHC</name>
<evidence type="ECO:0000256" key="1">
    <source>
        <dbReference type="SAM" id="MobiDB-lite"/>
    </source>
</evidence>
<reference evidence="2 3" key="1">
    <citation type="submission" date="2018-02" db="EMBL/GenBank/DDBJ databases">
        <title>The genomes of Aspergillus section Nigri reveals drivers in fungal speciation.</title>
        <authorList>
            <consortium name="DOE Joint Genome Institute"/>
            <person name="Vesth T.C."/>
            <person name="Nybo J."/>
            <person name="Theobald S."/>
            <person name="Brandl J."/>
            <person name="Frisvad J.C."/>
            <person name="Nielsen K.F."/>
            <person name="Lyhne E.K."/>
            <person name="Kogle M.E."/>
            <person name="Kuo A."/>
            <person name="Riley R."/>
            <person name="Clum A."/>
            <person name="Nolan M."/>
            <person name="Lipzen A."/>
            <person name="Salamov A."/>
            <person name="Henrissat B."/>
            <person name="Wiebenga A."/>
            <person name="De vries R.P."/>
            <person name="Grigoriev I.V."/>
            <person name="Mortensen U.H."/>
            <person name="Andersen M.R."/>
            <person name="Baker S.E."/>
        </authorList>
    </citation>
    <scope>NUCLEOTIDE SEQUENCE [LARGE SCALE GENOMIC DNA]</scope>
    <source>
        <strain evidence="2 3">CBS 101889</strain>
    </source>
</reference>
<dbReference type="EMBL" id="KZ824269">
    <property type="protein sequence ID" value="RAL16493.1"/>
    <property type="molecule type" value="Genomic_DNA"/>
</dbReference>
<gene>
    <name evidence="2" type="ORF">BO97DRAFT_420794</name>
</gene>
<dbReference type="GeneID" id="37200968"/>
<feature type="compositionally biased region" description="Polar residues" evidence="1">
    <location>
        <begin position="308"/>
        <end position="322"/>
    </location>
</feature>
<keyword evidence="3" id="KW-1185">Reference proteome</keyword>